<feature type="compositionally biased region" description="Polar residues" evidence="1">
    <location>
        <begin position="170"/>
        <end position="180"/>
    </location>
</feature>
<dbReference type="InterPro" id="IPR053861">
    <property type="entry name" value="Phage_Mu_Gp45_N"/>
</dbReference>
<dbReference type="PIRSF" id="PIRSF012337">
    <property type="entry name" value="gp45"/>
    <property type="match status" value="1"/>
</dbReference>
<gene>
    <name evidence="3" type="ORF">BECKLFY1418A_GA0070994_101323</name>
</gene>
<feature type="region of interest" description="Disordered" evidence="1">
    <location>
        <begin position="170"/>
        <end position="191"/>
    </location>
</feature>
<sequence>MWNQIWVRLQLLFAHGMGIRIGHEKVQARVLSGEVLENIDRVEPYGFSYRPKPGCRTYLIFPSGDHSYGVAIVIGDERYEMTLQEGEVALHDDAGNHVHIKRGGIIEANASAKVIAKAPLFEATGNAIVRGNLVVEGNTISQNGYFGTNGGVALMQGGLRITGDFTVNGKNVSDSHTHTGNGPGVPTSGVN</sequence>
<name>A0A450UE43_9GAMM</name>
<dbReference type="AlphaFoldDB" id="A0A450UE43"/>
<dbReference type="EMBL" id="CAADFH010000013">
    <property type="protein sequence ID" value="VFJ90802.1"/>
    <property type="molecule type" value="Genomic_DNA"/>
</dbReference>
<organism evidence="3">
    <name type="scientific">Candidatus Kentrum sp. LFY</name>
    <dbReference type="NCBI Taxonomy" id="2126342"/>
    <lineage>
        <taxon>Bacteria</taxon>
        <taxon>Pseudomonadati</taxon>
        <taxon>Pseudomonadota</taxon>
        <taxon>Gammaproteobacteria</taxon>
        <taxon>Candidatus Kentrum</taxon>
    </lineage>
</organism>
<dbReference type="Pfam" id="PF06890">
    <property type="entry name" value="Phage_Mu_Gp45"/>
    <property type="match status" value="1"/>
</dbReference>
<evidence type="ECO:0000259" key="2">
    <source>
        <dbReference type="Pfam" id="PF06890"/>
    </source>
</evidence>
<accession>A0A450UE43</accession>
<reference evidence="3" key="1">
    <citation type="submission" date="2019-02" db="EMBL/GenBank/DDBJ databases">
        <authorList>
            <person name="Gruber-Vodicka R. H."/>
            <person name="Seah K. B. B."/>
        </authorList>
    </citation>
    <scope>NUCLEOTIDE SEQUENCE</scope>
    <source>
        <strain evidence="3">BECK_M6</strain>
    </source>
</reference>
<protein>
    <submittedName>
        <fullName evidence="3">Phage baseplate assembly protein V</fullName>
    </submittedName>
</protein>
<proteinExistence type="predicted"/>
<evidence type="ECO:0000313" key="3">
    <source>
        <dbReference type="EMBL" id="VFJ90802.1"/>
    </source>
</evidence>
<evidence type="ECO:0000256" key="1">
    <source>
        <dbReference type="SAM" id="MobiDB-lite"/>
    </source>
</evidence>
<feature type="domain" description="Bacteriophage Mu Gp45 N-terminal" evidence="2">
    <location>
        <begin position="25"/>
        <end position="78"/>
    </location>
</feature>
<dbReference type="InterPro" id="IPR014462">
    <property type="entry name" value="Phage_Mu_Gp45"/>
</dbReference>